<dbReference type="Pfam" id="PF07727">
    <property type="entry name" value="RVT_2"/>
    <property type="match status" value="1"/>
</dbReference>
<dbReference type="SUPFAM" id="SSF56672">
    <property type="entry name" value="DNA/RNA polymerases"/>
    <property type="match status" value="1"/>
</dbReference>
<reference evidence="5" key="1">
    <citation type="journal article" date="2019" name="Sci. Rep.">
        <title>Draft genome of Tanacetum cinerariifolium, the natural source of mosquito coil.</title>
        <authorList>
            <person name="Yamashiro T."/>
            <person name="Shiraishi A."/>
            <person name="Satake H."/>
            <person name="Nakayama K."/>
        </authorList>
    </citation>
    <scope>NUCLEOTIDE SEQUENCE</scope>
</reference>
<dbReference type="PANTHER" id="PTHR11439">
    <property type="entry name" value="GAG-POL-RELATED RETROTRANSPOSON"/>
    <property type="match status" value="1"/>
</dbReference>
<evidence type="ECO:0000256" key="2">
    <source>
        <dbReference type="SAM" id="MobiDB-lite"/>
    </source>
</evidence>
<dbReference type="InterPro" id="IPR054722">
    <property type="entry name" value="PolX-like_BBD"/>
</dbReference>
<gene>
    <name evidence="5" type="ORF">Tci_171326</name>
</gene>
<evidence type="ECO:0000259" key="3">
    <source>
        <dbReference type="Pfam" id="PF07727"/>
    </source>
</evidence>
<proteinExistence type="predicted"/>
<dbReference type="AlphaFoldDB" id="A0A699GTM9"/>
<evidence type="ECO:0000259" key="4">
    <source>
        <dbReference type="Pfam" id="PF22936"/>
    </source>
</evidence>
<sequence>MFDCENYYSSESDCEIWPPSNLYDSFQPSGGYHAVPPPYTGTFMPPKPDLVFNTAPIPVETVHLAFNVHLIPTKPEQDLSHTSRPNAPIIEDRVSDSEEASEPKDPHQFVPSFAQSSEHVKTPRHSVHPIKMTFQAATSISASPEVPTAVFTQSRPVSNTAVRPVSAALPNITMIRPRHANQVVTKSKSPIRWQLTRNPSSRTSNSPPRVNVVQVPMVSATLGKHRTWGNPQLALQDNRVIDSGCSRHMTGNMSYLFDFEELNGGYVAFGGNPKGGKITGKDKIQTGKLDFDNVYFVKELKFNLFSVSQMTLIKAARTMLADSLLPIPFLAEAVNTTCYVQNRVLVTKPHNKTLYELLHGRPLSIGFMRPFGCLVTILNTLDPLGKFQGKVDEGFHVGYSVCTGPAWLFDIDSLSGTMNYHPVTVGNQTNSGAGFQDNLDVEKARDEVDQSYMLFPVWSSVGSTNPQNNAEDAAFDGKEHDFDVKKPKSKVILSPSSSAPSKEQDDKTRKEAKGKRLEDIIYSDDEDVVGAKADFNNLESSIPVSPIPTTRIHKDHPVSKIIGDLSSTTQTRSMTRAVKYQGGLSQMFVDLPYGKRAIGTKWVYKNKKDERGIVIRNKAKLVAQGHKQEEGINYEEVFAPVARIEAIRIFLAYASFMGFMVYQMDVKSAFLYGTIEEEVYVYQPLGFEDPDHPNKVYKVVKALYGELTFFLGLQVNQKKDGIFISQDKYVAEILRKFGLTKGKSASTPIDTEKPLLKDPDGEDVAVHTYRSMIGSLIYLTSSRPDIMFAVCARAHFQVTPKASHLHAVKRIFRYLKGKPHLGLWYPKNSPFDLVAYSDSDYAGASLDKKSTTGGCAMDSKSIAELWVQFYAYKAKNSAGDDQVKERQARSIKLIWTIPQNKSVSAASTTIPAAEPQVPAATPTAVPSKDKGKGIMVEETKPMKKKQHVEIDEEHARKLHEELNQDIDWDVAIDHVKQKAKEDPYVQRLDYFKGMSNDDIRLIFKAKFNTNIEFLLKSKEHIEEEERRAIESINETPAQKAAKKRKLNEEVAELNKHLEIVPDEDDDVFTEATALVRRVPVVDYSIIFLNNKPHYKIVKADGTHQLYISLLALLKNFDRDDLESLWSIVNERFSTTKPKNFTDDFLLTTLRTMFEEADVKLKSRRIKGRSMVKQGLRAGSC</sequence>
<keyword evidence="1" id="KW-0378">Hydrolase</keyword>
<dbReference type="PANTHER" id="PTHR11439:SF495">
    <property type="entry name" value="REVERSE TRANSCRIPTASE, RNA-DEPENDENT DNA POLYMERASE-RELATED"/>
    <property type="match status" value="1"/>
</dbReference>
<feature type="domain" description="Retrovirus-related Pol polyprotein from transposon TNT 1-94-like beta-barrel" evidence="4">
    <location>
        <begin position="240"/>
        <end position="311"/>
    </location>
</feature>
<protein>
    <submittedName>
        <fullName evidence="5">Uncharacterized protein</fullName>
    </submittedName>
</protein>
<evidence type="ECO:0000256" key="1">
    <source>
        <dbReference type="ARBA" id="ARBA00022750"/>
    </source>
</evidence>
<name>A0A699GTM9_TANCI</name>
<comment type="caution">
    <text evidence="5">The sequence shown here is derived from an EMBL/GenBank/DDBJ whole genome shotgun (WGS) entry which is preliminary data.</text>
</comment>
<organism evidence="5">
    <name type="scientific">Tanacetum cinerariifolium</name>
    <name type="common">Dalmatian daisy</name>
    <name type="synonym">Chrysanthemum cinerariifolium</name>
    <dbReference type="NCBI Taxonomy" id="118510"/>
    <lineage>
        <taxon>Eukaryota</taxon>
        <taxon>Viridiplantae</taxon>
        <taxon>Streptophyta</taxon>
        <taxon>Embryophyta</taxon>
        <taxon>Tracheophyta</taxon>
        <taxon>Spermatophyta</taxon>
        <taxon>Magnoliopsida</taxon>
        <taxon>eudicotyledons</taxon>
        <taxon>Gunneridae</taxon>
        <taxon>Pentapetalae</taxon>
        <taxon>asterids</taxon>
        <taxon>campanulids</taxon>
        <taxon>Asterales</taxon>
        <taxon>Asteraceae</taxon>
        <taxon>Asteroideae</taxon>
        <taxon>Anthemideae</taxon>
        <taxon>Anthemidinae</taxon>
        <taxon>Tanacetum</taxon>
    </lineage>
</organism>
<accession>A0A699GTM9</accession>
<dbReference type="Pfam" id="PF22936">
    <property type="entry name" value="Pol_BBD"/>
    <property type="match status" value="1"/>
</dbReference>
<evidence type="ECO:0000313" key="5">
    <source>
        <dbReference type="EMBL" id="GEV99349.1"/>
    </source>
</evidence>
<keyword evidence="1" id="KW-0064">Aspartyl protease</keyword>
<feature type="region of interest" description="Disordered" evidence="2">
    <location>
        <begin position="486"/>
        <end position="514"/>
    </location>
</feature>
<dbReference type="InterPro" id="IPR043502">
    <property type="entry name" value="DNA/RNA_pol_sf"/>
</dbReference>
<dbReference type="InterPro" id="IPR013103">
    <property type="entry name" value="RVT_2"/>
</dbReference>
<keyword evidence="1" id="KW-0645">Protease</keyword>
<dbReference type="GO" id="GO:0004190">
    <property type="term" value="F:aspartic-type endopeptidase activity"/>
    <property type="evidence" value="ECO:0007669"/>
    <property type="project" value="UniProtKB-KW"/>
</dbReference>
<feature type="compositionally biased region" description="Basic and acidic residues" evidence="2">
    <location>
        <begin position="502"/>
        <end position="514"/>
    </location>
</feature>
<dbReference type="EMBL" id="BKCJ010041307">
    <property type="protein sequence ID" value="GEV99349.1"/>
    <property type="molecule type" value="Genomic_DNA"/>
</dbReference>
<feature type="domain" description="Reverse transcriptase Ty1/copia-type" evidence="3">
    <location>
        <begin position="588"/>
        <end position="705"/>
    </location>
</feature>